<gene>
    <name evidence="2" type="ORF">HA254_00715</name>
</gene>
<name>A0A7J4IWF1_9ARCH</name>
<evidence type="ECO:0000259" key="1">
    <source>
        <dbReference type="Pfam" id="PF01850"/>
    </source>
</evidence>
<dbReference type="Proteomes" id="UP000565078">
    <property type="component" value="Unassembled WGS sequence"/>
</dbReference>
<sequence>MTTQSVLIDSSGWIEFLGDGQKAAPFARLIRKHARQSIIASPVIIYEVFRRMKITFGEARASKAVAYIISNSTLKDVDCRVALDAAKISTTRGLALADSLIYSTARLNNALLVSCDNHFKGLKDAQII</sequence>
<dbReference type="Gene3D" id="3.40.50.1010">
    <property type="entry name" value="5'-nuclease"/>
    <property type="match status" value="1"/>
</dbReference>
<reference evidence="3" key="1">
    <citation type="journal article" date="2020" name="bioRxiv">
        <title>A rank-normalized archaeal taxonomy based on genome phylogeny resolves widespread incomplete and uneven classifications.</title>
        <authorList>
            <person name="Rinke C."/>
            <person name="Chuvochina M."/>
            <person name="Mussig A.J."/>
            <person name="Chaumeil P.-A."/>
            <person name="Waite D.W."/>
            <person name="Whitman W.B."/>
            <person name="Parks D.H."/>
            <person name="Hugenholtz P."/>
        </authorList>
    </citation>
    <scope>NUCLEOTIDE SEQUENCE [LARGE SCALE GENOMIC DNA]</scope>
</reference>
<accession>A0A7J4IWF1</accession>
<dbReference type="InterPro" id="IPR002716">
    <property type="entry name" value="PIN_dom"/>
</dbReference>
<dbReference type="EMBL" id="DUGC01000015">
    <property type="protein sequence ID" value="HIH09170.1"/>
    <property type="molecule type" value="Genomic_DNA"/>
</dbReference>
<dbReference type="CDD" id="cd18686">
    <property type="entry name" value="PIN_VapC-like"/>
    <property type="match status" value="1"/>
</dbReference>
<dbReference type="Pfam" id="PF01850">
    <property type="entry name" value="PIN"/>
    <property type="match status" value="1"/>
</dbReference>
<evidence type="ECO:0000313" key="3">
    <source>
        <dbReference type="Proteomes" id="UP000565078"/>
    </source>
</evidence>
<feature type="domain" description="PIN" evidence="1">
    <location>
        <begin position="6"/>
        <end position="121"/>
    </location>
</feature>
<dbReference type="AlphaFoldDB" id="A0A7J4IWF1"/>
<protein>
    <submittedName>
        <fullName evidence="2">Type II toxin-antitoxin system VapC family toxin</fullName>
    </submittedName>
</protein>
<organism evidence="2 3">
    <name type="scientific">Candidatus Iainarchaeum sp</name>
    <dbReference type="NCBI Taxonomy" id="3101447"/>
    <lineage>
        <taxon>Archaea</taxon>
        <taxon>Candidatus Iainarchaeota</taxon>
        <taxon>Candidatus Iainarchaeia</taxon>
        <taxon>Candidatus Iainarchaeales</taxon>
        <taxon>Candidatus Iainarchaeaceae</taxon>
        <taxon>Candidatus Iainarchaeum</taxon>
    </lineage>
</organism>
<dbReference type="SUPFAM" id="SSF88723">
    <property type="entry name" value="PIN domain-like"/>
    <property type="match status" value="1"/>
</dbReference>
<comment type="caution">
    <text evidence="2">The sequence shown here is derived from an EMBL/GenBank/DDBJ whole genome shotgun (WGS) entry which is preliminary data.</text>
</comment>
<evidence type="ECO:0000313" key="2">
    <source>
        <dbReference type="EMBL" id="HIH09170.1"/>
    </source>
</evidence>
<proteinExistence type="predicted"/>
<dbReference type="InterPro" id="IPR029060">
    <property type="entry name" value="PIN-like_dom_sf"/>
</dbReference>